<keyword evidence="3" id="KW-1185">Reference proteome</keyword>
<accession>A0ABZ2BP05</accession>
<dbReference type="EMBL" id="CP143423">
    <property type="protein sequence ID" value="WVX47066.1"/>
    <property type="molecule type" value="Genomic_DNA"/>
</dbReference>
<keyword evidence="1" id="KW-1133">Transmembrane helix</keyword>
<keyword evidence="1" id="KW-0812">Transmembrane</keyword>
<feature type="transmembrane region" description="Helical" evidence="1">
    <location>
        <begin position="202"/>
        <end position="219"/>
    </location>
</feature>
<evidence type="ECO:0000256" key="1">
    <source>
        <dbReference type="SAM" id="Phobius"/>
    </source>
</evidence>
<evidence type="ECO:0000313" key="2">
    <source>
        <dbReference type="EMBL" id="WVX47066.1"/>
    </source>
</evidence>
<feature type="transmembrane region" description="Helical" evidence="1">
    <location>
        <begin position="132"/>
        <end position="152"/>
    </location>
</feature>
<feature type="transmembrane region" description="Helical" evidence="1">
    <location>
        <begin position="66"/>
        <end position="86"/>
    </location>
</feature>
<feature type="transmembrane region" description="Helical" evidence="1">
    <location>
        <begin position="164"/>
        <end position="182"/>
    </location>
</feature>
<organism evidence="2 3">
    <name type="scientific">Roseobacter fucihabitans</name>
    <dbReference type="NCBI Taxonomy" id="1537242"/>
    <lineage>
        <taxon>Bacteria</taxon>
        <taxon>Pseudomonadati</taxon>
        <taxon>Pseudomonadota</taxon>
        <taxon>Alphaproteobacteria</taxon>
        <taxon>Rhodobacterales</taxon>
        <taxon>Roseobacteraceae</taxon>
        <taxon>Roseobacter</taxon>
    </lineage>
</organism>
<sequence length="229" mass="25429">MHKMEGPVVSNRSRNVLIGICICFAIVVLLPFSLHSSRLGLTGLAAADTLDSRFFAAGKSFGNHAIFGHMVLGGFLTLLVPLQLWGTLRRRAPALHRWCGRLLCGCAVLTGVGGLAYIAVRGTIGGAWMNAGFALYGALLIISALQTVRYALKNRFSDHRTWALRLFVLSIGSWIYRIHYGVWYALTDGLASTPTFEGRFDLIQNFAFYLPYLVALEIWRRWRKPVVIA</sequence>
<gene>
    <name evidence="2" type="ORF">ROLI_001310</name>
</gene>
<reference evidence="3" key="1">
    <citation type="submission" date="2024-01" db="EMBL/GenBank/DDBJ databases">
        <title>Roseobacter fucihabitans sp. nov., isolated from the brown alga Fucus spiralis.</title>
        <authorList>
            <person name="Hahnke S."/>
            <person name="Berger M."/>
            <person name="Schlingloff A."/>
            <person name="Athale I."/>
            <person name="Neumann-Schaal M."/>
            <person name="Adenaya A."/>
            <person name="Poehlein A."/>
            <person name="Daniel R."/>
            <person name="Pertersen J."/>
            <person name="Brinkhoff T."/>
        </authorList>
    </citation>
    <scope>NUCLEOTIDE SEQUENCE [LARGE SCALE GENOMIC DNA]</scope>
    <source>
        <strain evidence="3">B14</strain>
    </source>
</reference>
<evidence type="ECO:0008006" key="4">
    <source>
        <dbReference type="Google" id="ProtNLM"/>
    </source>
</evidence>
<feature type="transmembrane region" description="Helical" evidence="1">
    <location>
        <begin position="98"/>
        <end position="120"/>
    </location>
</feature>
<dbReference type="Pfam" id="PF10067">
    <property type="entry name" value="DUF2306"/>
    <property type="match status" value="1"/>
</dbReference>
<dbReference type="Proteomes" id="UP001318682">
    <property type="component" value="Chromosome"/>
</dbReference>
<proteinExistence type="predicted"/>
<dbReference type="InterPro" id="IPR018750">
    <property type="entry name" value="DUF2306_membrane"/>
</dbReference>
<protein>
    <recommendedName>
        <fullName evidence="4">Membrane protein DUF2306</fullName>
    </recommendedName>
</protein>
<evidence type="ECO:0000313" key="3">
    <source>
        <dbReference type="Proteomes" id="UP001318682"/>
    </source>
</evidence>
<keyword evidence="1" id="KW-0472">Membrane</keyword>
<name>A0ABZ2BP05_9RHOB</name>